<protein>
    <submittedName>
        <fullName evidence="2">Vi polysaccharide export inner membrane protein VexD</fullName>
    </submittedName>
</protein>
<dbReference type="PANTHER" id="PTHR32309:SF13">
    <property type="entry name" value="FERRIC ENTEROBACTIN TRANSPORT PROTEIN FEPE"/>
    <property type="match status" value="1"/>
</dbReference>
<dbReference type="KEGG" id="hdi:HDIA_0890"/>
<evidence type="ECO:0000313" key="3">
    <source>
        <dbReference type="Proteomes" id="UP000223606"/>
    </source>
</evidence>
<accession>A0A2C9D3Q8</accession>
<evidence type="ECO:0000256" key="1">
    <source>
        <dbReference type="SAM" id="Phobius"/>
    </source>
</evidence>
<gene>
    <name evidence="2" type="ORF">HDIA_0890</name>
</gene>
<dbReference type="RefSeq" id="WP_157775287.1">
    <property type="nucleotide sequence ID" value="NZ_LT960614.1"/>
</dbReference>
<dbReference type="Proteomes" id="UP000223606">
    <property type="component" value="Chromosome 1"/>
</dbReference>
<feature type="transmembrane region" description="Helical" evidence="1">
    <location>
        <begin position="402"/>
        <end position="426"/>
    </location>
</feature>
<dbReference type="InterPro" id="IPR050445">
    <property type="entry name" value="Bact_polysacc_biosynth/exp"/>
</dbReference>
<keyword evidence="1" id="KW-0812">Transmembrane</keyword>
<proteinExistence type="predicted"/>
<organism evidence="2 3">
    <name type="scientific">Hartmannibacter diazotrophicus</name>
    <dbReference type="NCBI Taxonomy" id="1482074"/>
    <lineage>
        <taxon>Bacteria</taxon>
        <taxon>Pseudomonadati</taxon>
        <taxon>Pseudomonadota</taxon>
        <taxon>Alphaproteobacteria</taxon>
        <taxon>Hyphomicrobiales</taxon>
        <taxon>Pleomorphomonadaceae</taxon>
        <taxon>Hartmannibacter</taxon>
    </lineage>
</organism>
<sequence length="431" mass="47661">MLKKTEHRVPTKSVIELEASELPAPAPSRHGRLARFFDRAVPAKGDARTAPQTQTSAGWRFPRPPLYMTTFILFVVIPSLASLLYLAFIASNQYEAVSRFAVRTAVGELPVELPESGQGGSPNLTGVSYVVGQDAYIIVSYIRSSAILQDLSGSVDLDAIFRSPRADFWARLKKDAKAEELLAYWNGMVSASVDGPSGIVTIRVRAFTPEDARTLLEAIIRASEELANTVSKRARDDLVQRVEIEVRQAEGAVRKALGDLQKYREDVGYIDPVKTATMNGQLLLQLLGEKIRLESEYFVSSRMTSENAPGLKSKRALLQTVTDQIDKLKASLTGSADTNDSIAASLVRYETLELHRVFAEKLLSSSQDALERAKRKADRQQIYISVFVPPSLPEESGYPQRLAMSFIIPVSLMVVWGIFALLVATIDDHRY</sequence>
<dbReference type="GO" id="GO:0005886">
    <property type="term" value="C:plasma membrane"/>
    <property type="evidence" value="ECO:0007669"/>
    <property type="project" value="TreeGrafter"/>
</dbReference>
<dbReference type="EMBL" id="LT960614">
    <property type="protein sequence ID" value="SON54431.1"/>
    <property type="molecule type" value="Genomic_DNA"/>
</dbReference>
<dbReference type="AlphaFoldDB" id="A0A2C9D3Q8"/>
<keyword evidence="1" id="KW-1133">Transmembrane helix</keyword>
<keyword evidence="3" id="KW-1185">Reference proteome</keyword>
<dbReference type="PANTHER" id="PTHR32309">
    <property type="entry name" value="TYROSINE-PROTEIN KINASE"/>
    <property type="match status" value="1"/>
</dbReference>
<evidence type="ECO:0000313" key="2">
    <source>
        <dbReference type="EMBL" id="SON54431.1"/>
    </source>
</evidence>
<name>A0A2C9D3Q8_9HYPH</name>
<feature type="transmembrane region" description="Helical" evidence="1">
    <location>
        <begin position="66"/>
        <end position="88"/>
    </location>
</feature>
<dbReference type="GO" id="GO:0004713">
    <property type="term" value="F:protein tyrosine kinase activity"/>
    <property type="evidence" value="ECO:0007669"/>
    <property type="project" value="TreeGrafter"/>
</dbReference>
<reference evidence="3" key="1">
    <citation type="submission" date="2017-09" db="EMBL/GenBank/DDBJ databases">
        <title>Genome sequence of Nannocystis excedens DSM 71.</title>
        <authorList>
            <person name="Blom J."/>
        </authorList>
    </citation>
    <scope>NUCLEOTIDE SEQUENCE [LARGE SCALE GENOMIC DNA]</scope>
    <source>
        <strain evidence="3">type strain: E19</strain>
    </source>
</reference>
<dbReference type="OrthoDB" id="7800844at2"/>
<keyword evidence="1" id="KW-0472">Membrane</keyword>